<accession>A0ABD3Q9G6</accession>
<evidence type="ECO:0000256" key="1">
    <source>
        <dbReference type="SAM" id="MobiDB-lite"/>
    </source>
</evidence>
<dbReference type="Gene3D" id="1.20.1290.10">
    <property type="entry name" value="AhpD-like"/>
    <property type="match status" value="2"/>
</dbReference>
<protein>
    <recommendedName>
        <fullName evidence="4">Carboxymuconolactone decarboxylase-like domain-containing protein</fullName>
    </recommendedName>
</protein>
<evidence type="ECO:0008006" key="4">
    <source>
        <dbReference type="Google" id="ProtNLM"/>
    </source>
</evidence>
<organism evidence="2 3">
    <name type="scientific">Cyclotella cryptica</name>
    <dbReference type="NCBI Taxonomy" id="29204"/>
    <lineage>
        <taxon>Eukaryota</taxon>
        <taxon>Sar</taxon>
        <taxon>Stramenopiles</taxon>
        <taxon>Ochrophyta</taxon>
        <taxon>Bacillariophyta</taxon>
        <taxon>Coscinodiscophyceae</taxon>
        <taxon>Thalassiosirophycidae</taxon>
        <taxon>Stephanodiscales</taxon>
        <taxon>Stephanodiscaceae</taxon>
        <taxon>Cyclotella</taxon>
    </lineage>
</organism>
<name>A0ABD3Q9G6_9STRA</name>
<feature type="compositionally biased region" description="Polar residues" evidence="1">
    <location>
        <begin position="65"/>
        <end position="78"/>
    </location>
</feature>
<proteinExistence type="predicted"/>
<dbReference type="SUPFAM" id="SSF69118">
    <property type="entry name" value="AhpD-like"/>
    <property type="match status" value="1"/>
</dbReference>
<dbReference type="InterPro" id="IPR029032">
    <property type="entry name" value="AhpD-like"/>
</dbReference>
<dbReference type="EMBL" id="JABMIG020000058">
    <property type="protein sequence ID" value="KAL3796970.1"/>
    <property type="molecule type" value="Genomic_DNA"/>
</dbReference>
<comment type="caution">
    <text evidence="2">The sequence shown here is derived from an EMBL/GenBank/DDBJ whole genome shotgun (WGS) entry which is preliminary data.</text>
</comment>
<keyword evidence="3" id="KW-1185">Reference proteome</keyword>
<dbReference type="AlphaFoldDB" id="A0ABD3Q9G6"/>
<feature type="region of interest" description="Disordered" evidence="1">
    <location>
        <begin position="56"/>
        <end position="78"/>
    </location>
</feature>
<sequence length="281" mass="31263">MILTRALRSLVIVSYPWYILSPSKLSSSPTSTTYLRAMSSDTNDKSAQYSYIPTSTNFPPRYTGPSESQLTPEQKSIRQSILASRPTTGMSGPFGPWLAHPSIAEPSQQLGRAVRYGTSLSKRESELIILLTGAKYRSETEFDLHAREANWAGVEWDVIRSIPWKRLSSCDGSDEGREFGLENVKEFMVPVLEKEHDNMRVEASDTSQSLPDKEREVAIVLFAAELLDTSVVSDETYERTKAVLGGDDAVLVEITAILGYYAYVSYTLNVFRIPSGMSPVK</sequence>
<dbReference type="PANTHER" id="PTHR34846:SF5">
    <property type="entry name" value="CARBOXYMUCONOLACTONE DECARBOXYLASE-LIKE DOMAIN-CONTAINING PROTEIN"/>
    <property type="match status" value="1"/>
</dbReference>
<dbReference type="Proteomes" id="UP001516023">
    <property type="component" value="Unassembled WGS sequence"/>
</dbReference>
<evidence type="ECO:0000313" key="3">
    <source>
        <dbReference type="Proteomes" id="UP001516023"/>
    </source>
</evidence>
<dbReference type="PANTHER" id="PTHR34846">
    <property type="entry name" value="4-CARBOXYMUCONOLACTONE DECARBOXYLASE FAMILY PROTEIN (AFU_ORTHOLOGUE AFUA_6G11590)"/>
    <property type="match status" value="1"/>
</dbReference>
<reference evidence="2 3" key="1">
    <citation type="journal article" date="2020" name="G3 (Bethesda)">
        <title>Improved Reference Genome for Cyclotella cryptica CCMP332, a Model for Cell Wall Morphogenesis, Salinity Adaptation, and Lipid Production in Diatoms (Bacillariophyta).</title>
        <authorList>
            <person name="Roberts W.R."/>
            <person name="Downey K.M."/>
            <person name="Ruck E.C."/>
            <person name="Traller J.C."/>
            <person name="Alverson A.J."/>
        </authorList>
    </citation>
    <scope>NUCLEOTIDE SEQUENCE [LARGE SCALE GENOMIC DNA]</scope>
    <source>
        <strain evidence="2 3">CCMP332</strain>
    </source>
</reference>
<gene>
    <name evidence="2" type="ORF">HJC23_000723</name>
</gene>
<evidence type="ECO:0000313" key="2">
    <source>
        <dbReference type="EMBL" id="KAL3796970.1"/>
    </source>
</evidence>